<keyword evidence="3" id="KW-1185">Reference proteome</keyword>
<reference evidence="2" key="1">
    <citation type="journal article" date="2020" name="bioRxiv">
        <title>Comparative genomics of Chlamydomonas.</title>
        <authorList>
            <person name="Craig R.J."/>
            <person name="Hasan A.R."/>
            <person name="Ness R.W."/>
            <person name="Keightley P.D."/>
        </authorList>
    </citation>
    <scope>NUCLEOTIDE SEQUENCE</scope>
    <source>
        <strain evidence="2">CCAP 11/70</strain>
    </source>
</reference>
<protein>
    <submittedName>
        <fullName evidence="2">Uncharacterized protein</fullName>
    </submittedName>
</protein>
<feature type="compositionally biased region" description="Low complexity" evidence="1">
    <location>
        <begin position="380"/>
        <end position="394"/>
    </location>
</feature>
<feature type="region of interest" description="Disordered" evidence="1">
    <location>
        <begin position="64"/>
        <end position="102"/>
    </location>
</feature>
<gene>
    <name evidence="2" type="ORF">HYH03_011688</name>
</gene>
<comment type="caution">
    <text evidence="2">The sequence shown here is derived from an EMBL/GenBank/DDBJ whole genome shotgun (WGS) entry which is preliminary data.</text>
</comment>
<proteinExistence type="predicted"/>
<dbReference type="Proteomes" id="UP000612055">
    <property type="component" value="Unassembled WGS sequence"/>
</dbReference>
<dbReference type="AlphaFoldDB" id="A0A835XTL4"/>
<feature type="region of interest" description="Disordered" evidence="1">
    <location>
        <begin position="272"/>
        <end position="304"/>
    </location>
</feature>
<evidence type="ECO:0000313" key="2">
    <source>
        <dbReference type="EMBL" id="KAG2489886.1"/>
    </source>
</evidence>
<organism evidence="2 3">
    <name type="scientific">Edaphochlamys debaryana</name>
    <dbReference type="NCBI Taxonomy" id="47281"/>
    <lineage>
        <taxon>Eukaryota</taxon>
        <taxon>Viridiplantae</taxon>
        <taxon>Chlorophyta</taxon>
        <taxon>core chlorophytes</taxon>
        <taxon>Chlorophyceae</taxon>
        <taxon>CS clade</taxon>
        <taxon>Chlamydomonadales</taxon>
        <taxon>Chlamydomonadales incertae sedis</taxon>
        <taxon>Edaphochlamys</taxon>
    </lineage>
</organism>
<feature type="region of interest" description="Disordered" evidence="1">
    <location>
        <begin position="380"/>
        <end position="405"/>
    </location>
</feature>
<dbReference type="EMBL" id="JAEHOE010000068">
    <property type="protein sequence ID" value="KAG2489886.1"/>
    <property type="molecule type" value="Genomic_DNA"/>
</dbReference>
<accession>A0A835XTL4</accession>
<sequence>MSLAALEWLPQLSLLVRRAVLPGGPLGEASSVLGHVIPALVLWIAALAEEGAQPAALATAASAAAPGTAPGPGPATAPDHIHASGSGTQGGDPEASAPAASGSRFGLSDWQRFLVEEVGAVQVVGAVLAAAEKWLGGSGGGGGSSSVANGARVAGPQSGTGSGGSSGGSGGSSSTVGSETGSDSAAEAGSTVTGLESGSSGKAGGGDSAEAAEVQEGLTTLPVTAAVIHLARLLHGRRLLGAAGAGSGPSLPWRPEALRVLRRALEAECAGVQDGEESAAVQKDGAERARSQEEGEPSSNRHEDGAICGAALEQLAACLKRASSGAGGSGGAPEVEGLGVDAEVLEAAARAVNRLLRGRLWLPAVQPLAEARALRPHSAAGAGAAGSNASASASLGGGGTAAAQN</sequence>
<evidence type="ECO:0000313" key="3">
    <source>
        <dbReference type="Proteomes" id="UP000612055"/>
    </source>
</evidence>
<feature type="compositionally biased region" description="Gly residues" evidence="1">
    <location>
        <begin position="395"/>
        <end position="405"/>
    </location>
</feature>
<feature type="compositionally biased region" description="Gly residues" evidence="1">
    <location>
        <begin position="158"/>
        <end position="171"/>
    </location>
</feature>
<feature type="region of interest" description="Disordered" evidence="1">
    <location>
        <begin position="138"/>
        <end position="211"/>
    </location>
</feature>
<evidence type="ECO:0000256" key="1">
    <source>
        <dbReference type="SAM" id="MobiDB-lite"/>
    </source>
</evidence>
<name>A0A835XTL4_9CHLO</name>
<feature type="compositionally biased region" description="Low complexity" evidence="1">
    <location>
        <begin position="172"/>
        <end position="182"/>
    </location>
</feature>
<feature type="compositionally biased region" description="Basic and acidic residues" evidence="1">
    <location>
        <begin position="284"/>
        <end position="304"/>
    </location>
</feature>